<dbReference type="SUPFAM" id="SSF53756">
    <property type="entry name" value="UDP-Glycosyltransferase/glycogen phosphorylase"/>
    <property type="match status" value="1"/>
</dbReference>
<dbReference type="Pfam" id="PF00982">
    <property type="entry name" value="Glyco_transf_20"/>
    <property type="match status" value="1"/>
</dbReference>
<dbReference type="GO" id="GO:0031505">
    <property type="term" value="P:fungal-type cell wall organization"/>
    <property type="evidence" value="ECO:0007669"/>
    <property type="project" value="TreeGrafter"/>
</dbReference>
<evidence type="ECO:0000313" key="2">
    <source>
        <dbReference type="EMBL" id="KAK2591508.1"/>
    </source>
</evidence>
<dbReference type="GO" id="GO:0005992">
    <property type="term" value="P:trehalose biosynthetic process"/>
    <property type="evidence" value="ECO:0007669"/>
    <property type="project" value="InterPro"/>
</dbReference>
<keyword evidence="3" id="KW-1185">Reference proteome</keyword>
<feature type="compositionally biased region" description="Acidic residues" evidence="1">
    <location>
        <begin position="37"/>
        <end position="46"/>
    </location>
</feature>
<dbReference type="Proteomes" id="UP001251528">
    <property type="component" value="Unassembled WGS sequence"/>
</dbReference>
<gene>
    <name evidence="2" type="ORF">QQS21_010806</name>
</gene>
<evidence type="ECO:0000313" key="3">
    <source>
        <dbReference type="Proteomes" id="UP001251528"/>
    </source>
</evidence>
<evidence type="ECO:0000256" key="1">
    <source>
        <dbReference type="SAM" id="MobiDB-lite"/>
    </source>
</evidence>
<dbReference type="GO" id="GO:0004805">
    <property type="term" value="F:trehalose-phosphatase activity"/>
    <property type="evidence" value="ECO:0007669"/>
    <property type="project" value="TreeGrafter"/>
</dbReference>
<dbReference type="GO" id="GO:0005829">
    <property type="term" value="C:cytosol"/>
    <property type="evidence" value="ECO:0007669"/>
    <property type="project" value="TreeGrafter"/>
</dbReference>
<accession>A0AAJ0FUB4</accession>
<dbReference type="CDD" id="cd03788">
    <property type="entry name" value="GT20_TPS"/>
    <property type="match status" value="1"/>
</dbReference>
<name>A0AAJ0FUB4_9HYPO</name>
<feature type="region of interest" description="Disordered" evidence="1">
    <location>
        <begin position="1"/>
        <end position="59"/>
    </location>
</feature>
<comment type="caution">
    <text evidence="2">The sequence shown here is derived from an EMBL/GenBank/DDBJ whole genome shotgun (WGS) entry which is preliminary data.</text>
</comment>
<reference evidence="2" key="1">
    <citation type="submission" date="2023-06" db="EMBL/GenBank/DDBJ databases">
        <title>Conoideocrella luteorostrata (Hypocreales: Clavicipitaceae), a potential biocontrol fungus for elongate hemlock scale in United States Christmas tree production areas.</title>
        <authorList>
            <person name="Barrett H."/>
            <person name="Lovett B."/>
            <person name="Macias A.M."/>
            <person name="Stajich J.E."/>
            <person name="Kasson M.T."/>
        </authorList>
    </citation>
    <scope>NUCLEOTIDE SEQUENCE</scope>
    <source>
        <strain evidence="2">ARSEF 14590</strain>
    </source>
</reference>
<dbReference type="GO" id="GO:0005946">
    <property type="term" value="C:alpha,alpha-trehalose-phosphate synthase complex (UDP-forming)"/>
    <property type="evidence" value="ECO:0007669"/>
    <property type="project" value="TreeGrafter"/>
</dbReference>
<evidence type="ECO:0008006" key="4">
    <source>
        <dbReference type="Google" id="ProtNLM"/>
    </source>
</evidence>
<organism evidence="2 3">
    <name type="scientific">Conoideocrella luteorostrata</name>
    <dbReference type="NCBI Taxonomy" id="1105319"/>
    <lineage>
        <taxon>Eukaryota</taxon>
        <taxon>Fungi</taxon>
        <taxon>Dikarya</taxon>
        <taxon>Ascomycota</taxon>
        <taxon>Pezizomycotina</taxon>
        <taxon>Sordariomycetes</taxon>
        <taxon>Hypocreomycetidae</taxon>
        <taxon>Hypocreales</taxon>
        <taxon>Clavicipitaceae</taxon>
        <taxon>Conoideocrella</taxon>
    </lineage>
</organism>
<feature type="compositionally biased region" description="Polar residues" evidence="1">
    <location>
        <begin position="47"/>
        <end position="58"/>
    </location>
</feature>
<dbReference type="PANTHER" id="PTHR10788:SF123">
    <property type="entry name" value="TREHALOSE-PHOSPHATASE"/>
    <property type="match status" value="1"/>
</dbReference>
<dbReference type="AlphaFoldDB" id="A0AAJ0FUB4"/>
<dbReference type="EMBL" id="JASWJB010000330">
    <property type="protein sequence ID" value="KAK2591508.1"/>
    <property type="molecule type" value="Genomic_DNA"/>
</dbReference>
<dbReference type="InterPro" id="IPR001830">
    <property type="entry name" value="Glyco_trans_20"/>
</dbReference>
<sequence length="621" mass="70074">MASAPNNTEHKEAHLPPHQRKSVTQIPVTPGVSLGTYDEDYFDDASQESPAPQTNGITDGQVGFTGNIISATFEVPHTLEYRPGSDWELCCLYQRFALFDALHYISEESPWNHTVVAWTGEISHTSEVEQYSEAEVELDILASSKPLSLGDSVHVPTRTKSNEVHVTREDQLRLERQLHEDKLSIIPVWLADEEDIAEEEIRLHDQLRWRRYAEHDLCALLHYKQHPPSDAFKEGARWADYCRMNQMFAEKIFDVYRPGDVVQVHDYHLMLLPQLLRQRYPDIRISFSMHTPFPSSELVRCLTRRKEILLGALASDVIAFQSYHYAQHFANSCSRILGLQANSKVVSTSSRRVHIEIIPAGVNVSNIHSLAWSVPATEKCLALRKLHADKKIIVACDPIDRLGGIDKKFLAFDRFLEMHPEWQERVVLLQVVSQTTTDDDNDGEESRYVGSVNALVNSINCKYGSLNYMPIQFHSQSLSTDDYFALLRSGDVALFTSIRDGMSTTSLEYVICQKNTHGCTIVSEFSGTASSLEEAIHINPWDIGGVAEQIHKALSMTAERRQSMHAALYNSVAEKDVKNWVTTIMRCLMSAVQSRSAVKGITGDTSPAISNQHARRLLART</sequence>
<proteinExistence type="predicted"/>
<dbReference type="Gene3D" id="3.40.50.2000">
    <property type="entry name" value="Glycogen Phosphorylase B"/>
    <property type="match status" value="2"/>
</dbReference>
<dbReference type="PANTHER" id="PTHR10788">
    <property type="entry name" value="TREHALOSE-6-PHOSPHATE SYNTHASE"/>
    <property type="match status" value="1"/>
</dbReference>
<dbReference type="GO" id="GO:0034605">
    <property type="term" value="P:cellular response to heat"/>
    <property type="evidence" value="ECO:0007669"/>
    <property type="project" value="TreeGrafter"/>
</dbReference>
<protein>
    <recommendedName>
        <fullName evidence="4">Glycosyltransferase family 20 protein</fullName>
    </recommendedName>
</protein>
<dbReference type="GO" id="GO:0003825">
    <property type="term" value="F:alpha,alpha-trehalose-phosphate synthase (UDP-forming) activity"/>
    <property type="evidence" value="ECO:0007669"/>
    <property type="project" value="TreeGrafter"/>
</dbReference>